<gene>
    <name evidence="2" type="primary">A02g508050.1_BraROA</name>
    <name evidence="2" type="ORF">IGI04_007251</name>
</gene>
<evidence type="ECO:0008006" key="4">
    <source>
        <dbReference type="Google" id="ProtNLM"/>
    </source>
</evidence>
<name>A0ABQ7NJ79_BRACM</name>
<accession>A0ABQ7NJ79</accession>
<dbReference type="Proteomes" id="UP000823674">
    <property type="component" value="Chromosome A02"/>
</dbReference>
<evidence type="ECO:0000313" key="3">
    <source>
        <dbReference type="Proteomes" id="UP000823674"/>
    </source>
</evidence>
<evidence type="ECO:0000313" key="2">
    <source>
        <dbReference type="EMBL" id="KAG5410932.1"/>
    </source>
</evidence>
<organism evidence="2 3">
    <name type="scientific">Brassica rapa subsp. trilocularis</name>
    <dbReference type="NCBI Taxonomy" id="1813537"/>
    <lineage>
        <taxon>Eukaryota</taxon>
        <taxon>Viridiplantae</taxon>
        <taxon>Streptophyta</taxon>
        <taxon>Embryophyta</taxon>
        <taxon>Tracheophyta</taxon>
        <taxon>Spermatophyta</taxon>
        <taxon>Magnoliopsida</taxon>
        <taxon>eudicotyledons</taxon>
        <taxon>Gunneridae</taxon>
        <taxon>Pentapetalae</taxon>
        <taxon>rosids</taxon>
        <taxon>malvids</taxon>
        <taxon>Brassicales</taxon>
        <taxon>Brassicaceae</taxon>
        <taxon>Brassiceae</taxon>
        <taxon>Brassica</taxon>
    </lineage>
</organism>
<feature type="transmembrane region" description="Helical" evidence="1">
    <location>
        <begin position="39"/>
        <end position="59"/>
    </location>
</feature>
<feature type="transmembrane region" description="Helical" evidence="1">
    <location>
        <begin position="109"/>
        <end position="137"/>
    </location>
</feature>
<feature type="transmembrane region" description="Helical" evidence="1">
    <location>
        <begin position="12"/>
        <end position="32"/>
    </location>
</feature>
<feature type="transmembrane region" description="Helical" evidence="1">
    <location>
        <begin position="79"/>
        <end position="97"/>
    </location>
</feature>
<protein>
    <recommendedName>
        <fullName evidence="4">Transmembrane protein</fullName>
    </recommendedName>
</protein>
<dbReference type="EMBL" id="JADBGQ010000002">
    <property type="protein sequence ID" value="KAG5410932.1"/>
    <property type="molecule type" value="Genomic_DNA"/>
</dbReference>
<sequence length="143" mass="16017">MMLYVVLELHLIGLGQSLVVFLVVGLPLIIPARLGFQDLIFVSFSFFVLSSRCIFHRWLRLSLVALHFTMFSTPGLDSAWKIISCLKLELCFFVVGFNSRPPLCCFSSFPAFLGICVWSLSLGVLVSSIQSLVVLHWHGLLVL</sequence>
<keyword evidence="1" id="KW-0812">Transmembrane</keyword>
<keyword evidence="1" id="KW-1133">Transmembrane helix</keyword>
<reference evidence="2 3" key="1">
    <citation type="submission" date="2021-03" db="EMBL/GenBank/DDBJ databases">
        <authorList>
            <person name="King G.J."/>
            <person name="Bancroft I."/>
            <person name="Baten A."/>
            <person name="Bloomfield J."/>
            <person name="Borpatragohain P."/>
            <person name="He Z."/>
            <person name="Irish N."/>
            <person name="Irwin J."/>
            <person name="Liu K."/>
            <person name="Mauleon R.P."/>
            <person name="Moore J."/>
            <person name="Morris R."/>
            <person name="Ostergaard L."/>
            <person name="Wang B."/>
            <person name="Wells R."/>
        </authorList>
    </citation>
    <scope>NUCLEOTIDE SEQUENCE [LARGE SCALE GENOMIC DNA]</scope>
    <source>
        <strain evidence="2">R-o-18</strain>
        <tissue evidence="2">Leaf</tissue>
    </source>
</reference>
<evidence type="ECO:0000256" key="1">
    <source>
        <dbReference type="SAM" id="Phobius"/>
    </source>
</evidence>
<keyword evidence="1" id="KW-0472">Membrane</keyword>
<proteinExistence type="predicted"/>
<keyword evidence="3" id="KW-1185">Reference proteome</keyword>
<comment type="caution">
    <text evidence="2">The sequence shown here is derived from an EMBL/GenBank/DDBJ whole genome shotgun (WGS) entry which is preliminary data.</text>
</comment>